<accession>A0A069B5H5</accession>
<evidence type="ECO:0000313" key="1">
    <source>
        <dbReference type="EMBL" id="KGX07525.1"/>
    </source>
</evidence>
<name>A0A069B5H5_BURPE</name>
<evidence type="ECO:0000313" key="2">
    <source>
        <dbReference type="EMBL" id="PJO67912.1"/>
    </source>
</evidence>
<dbReference type="Proteomes" id="UP000231878">
    <property type="component" value="Unassembled WGS sequence"/>
</dbReference>
<dbReference type="KEGG" id="but:X994_725"/>
<keyword evidence="2" id="KW-0547">Nucleotide-binding</keyword>
<proteinExistence type="predicted"/>
<comment type="caution">
    <text evidence="1">The sequence shown here is derived from an EMBL/GenBank/DDBJ whole genome shotgun (WGS) entry which is preliminary data.</text>
</comment>
<keyword evidence="2" id="KW-0067">ATP-binding</keyword>
<dbReference type="EMBL" id="JQIM01000010">
    <property type="protein sequence ID" value="KGX07525.1"/>
    <property type="molecule type" value="Genomic_DNA"/>
</dbReference>
<protein>
    <submittedName>
        <fullName evidence="1">AAA domain protein</fullName>
    </submittedName>
    <submittedName>
        <fullName evidence="2">ATP-binding protein</fullName>
    </submittedName>
</protein>
<dbReference type="GO" id="GO:0005524">
    <property type="term" value="F:ATP binding"/>
    <property type="evidence" value="ECO:0007669"/>
    <property type="project" value="UniProtKB-KW"/>
</dbReference>
<gene>
    <name evidence="2" type="ORF">CWD88_01085</name>
    <name evidence="1" type="ORF">Y036_47</name>
</gene>
<dbReference type="OrthoDB" id="198115at2"/>
<dbReference type="AlphaFoldDB" id="A0A069B5H5"/>
<dbReference type="Gene3D" id="3.40.50.300">
    <property type="entry name" value="P-loop containing nucleotide triphosphate hydrolases"/>
    <property type="match status" value="1"/>
</dbReference>
<reference evidence="2 4" key="2">
    <citation type="submission" date="2017-11" db="EMBL/GenBank/DDBJ databases">
        <title>Molecular characterization of Burkholderia pseudomallei and closely related isolates from Vietnam.</title>
        <authorList>
            <person name="Ustinov D.V."/>
            <person name="Antonov A.S."/>
            <person name="Avdusheva E.F."/>
            <person name="Shpak I.M."/>
            <person name="Zakharova I.B."/>
            <person name="Thi L.A."/>
            <person name="Teteryatnikova N."/>
            <person name="Lopasteyskaya Y.A."/>
            <person name="Kuzyutina J.A."/>
            <person name="Ngo T.N."/>
            <person name="Victorov D.V."/>
        </authorList>
    </citation>
    <scope>NUCLEOTIDE SEQUENCE [LARGE SCALE GENOMIC DNA]</scope>
    <source>
        <strain evidence="2 4">V1512</strain>
    </source>
</reference>
<reference evidence="1 3" key="1">
    <citation type="submission" date="2014-08" db="EMBL/GenBank/DDBJ databases">
        <authorList>
            <person name="Bunnell A."/>
            <person name="Chain P.S."/>
            <person name="Chertkov O."/>
            <person name="Currie B.J."/>
            <person name="Daligault H.E."/>
            <person name="Davenport K.W."/>
            <person name="Davis C."/>
            <person name="Gleasner C.D."/>
            <person name="Johnson S.L."/>
            <person name="Kaestli M."/>
            <person name="Koren S."/>
            <person name="Kunde Y.A."/>
            <person name="Mayo M."/>
            <person name="McMurry K.K."/>
            <person name="Price E.P."/>
            <person name="Reitenga K.G."/>
            <person name="Robison R."/>
            <person name="Rosovitz M.J."/>
            <person name="Sarovich D.S."/>
            <person name="Teshima H."/>
        </authorList>
    </citation>
    <scope>NUCLEOTIDE SEQUENCE [LARGE SCALE GENOMIC DNA]</scope>
    <source>
        <strain evidence="1 3">MSHR44</strain>
    </source>
</reference>
<dbReference type="RefSeq" id="WP_004191695.1">
    <property type="nucleotide sequence ID" value="NZ_AP028071.1"/>
</dbReference>
<dbReference type="eggNOG" id="COG0703">
    <property type="taxonomic scope" value="Bacteria"/>
</dbReference>
<dbReference type="Proteomes" id="UP000030475">
    <property type="component" value="Unassembled WGS sequence"/>
</dbReference>
<dbReference type="EMBL" id="PHRB01000001">
    <property type="protein sequence ID" value="PJO67912.1"/>
    <property type="molecule type" value="Genomic_DNA"/>
</dbReference>
<dbReference type="SUPFAM" id="SSF52540">
    <property type="entry name" value="P-loop containing nucleoside triphosphate hydrolases"/>
    <property type="match status" value="1"/>
</dbReference>
<dbReference type="Pfam" id="PF13671">
    <property type="entry name" value="AAA_33"/>
    <property type="match status" value="1"/>
</dbReference>
<evidence type="ECO:0000313" key="4">
    <source>
        <dbReference type="Proteomes" id="UP000231878"/>
    </source>
</evidence>
<organism evidence="1 3">
    <name type="scientific">Burkholderia pseudomallei</name>
    <name type="common">Pseudomonas pseudomallei</name>
    <dbReference type="NCBI Taxonomy" id="28450"/>
    <lineage>
        <taxon>Bacteria</taxon>
        <taxon>Pseudomonadati</taxon>
        <taxon>Pseudomonadota</taxon>
        <taxon>Betaproteobacteria</taxon>
        <taxon>Burkholderiales</taxon>
        <taxon>Burkholderiaceae</taxon>
        <taxon>Burkholderia</taxon>
        <taxon>pseudomallei group</taxon>
    </lineage>
</organism>
<sequence length="206" mass="23036">MTYLVFFCGHAGTGKTTLAKRLIRPLMKTTGEAFCLLDKDTLYGRYSSAAMGALTHDPNDRDSPLYLKHLRDPEYQGLLDTARENLELGISAIVVGPLSREVRDRRLFDRAWLGIGPDVELRIVWVHTSEETAHARIVARGNPNDAYKLAHWDEYRQRRFIPTGEQCEGLLMFDNTAPSDADIDALRDHIAPPPARGVSTVPPLPA</sequence>
<dbReference type="GeneID" id="93060393"/>
<evidence type="ECO:0000313" key="3">
    <source>
        <dbReference type="Proteomes" id="UP000030475"/>
    </source>
</evidence>
<dbReference type="OMA" id="YRQRRFV"/>
<dbReference type="InterPro" id="IPR027417">
    <property type="entry name" value="P-loop_NTPase"/>
</dbReference>